<dbReference type="Proteomes" id="UP000298030">
    <property type="component" value="Unassembled WGS sequence"/>
</dbReference>
<feature type="domain" description="Fungal-type protein kinase" evidence="2">
    <location>
        <begin position="159"/>
        <end position="355"/>
    </location>
</feature>
<dbReference type="PANTHER" id="PTHR38248:SF2">
    <property type="entry name" value="FUNK1 11"/>
    <property type="match status" value="1"/>
</dbReference>
<gene>
    <name evidence="3" type="ORF">FA13DRAFT_1794438</name>
</gene>
<dbReference type="GO" id="GO:0004672">
    <property type="term" value="F:protein kinase activity"/>
    <property type="evidence" value="ECO:0007669"/>
    <property type="project" value="InterPro"/>
</dbReference>
<dbReference type="Pfam" id="PF17667">
    <property type="entry name" value="Pkinase_fungal"/>
    <property type="match status" value="2"/>
</dbReference>
<evidence type="ECO:0000256" key="1">
    <source>
        <dbReference type="SAM" id="MobiDB-lite"/>
    </source>
</evidence>
<feature type="domain" description="Fungal-type protein kinase" evidence="2">
    <location>
        <begin position="374"/>
        <end position="503"/>
    </location>
</feature>
<feature type="compositionally biased region" description="Polar residues" evidence="1">
    <location>
        <begin position="620"/>
        <end position="651"/>
    </location>
</feature>
<dbReference type="PANTHER" id="PTHR38248">
    <property type="entry name" value="FUNK1 6"/>
    <property type="match status" value="1"/>
</dbReference>
<dbReference type="PROSITE" id="PS00109">
    <property type="entry name" value="PROTEIN_KINASE_TYR"/>
    <property type="match status" value="1"/>
</dbReference>
<accession>A0A4Y7T307</accession>
<dbReference type="SUPFAM" id="SSF56112">
    <property type="entry name" value="Protein kinase-like (PK-like)"/>
    <property type="match status" value="1"/>
</dbReference>
<evidence type="ECO:0000313" key="4">
    <source>
        <dbReference type="Proteomes" id="UP000298030"/>
    </source>
</evidence>
<dbReference type="InterPro" id="IPR040976">
    <property type="entry name" value="Pkinase_fungal"/>
</dbReference>
<dbReference type="OrthoDB" id="5569250at2759"/>
<reference evidence="3 4" key="1">
    <citation type="journal article" date="2019" name="Nat. Ecol. Evol.">
        <title>Megaphylogeny resolves global patterns of mushroom evolution.</title>
        <authorList>
            <person name="Varga T."/>
            <person name="Krizsan K."/>
            <person name="Foldi C."/>
            <person name="Dima B."/>
            <person name="Sanchez-Garcia M."/>
            <person name="Sanchez-Ramirez S."/>
            <person name="Szollosi G.J."/>
            <person name="Szarkandi J.G."/>
            <person name="Papp V."/>
            <person name="Albert L."/>
            <person name="Andreopoulos W."/>
            <person name="Angelini C."/>
            <person name="Antonin V."/>
            <person name="Barry K.W."/>
            <person name="Bougher N.L."/>
            <person name="Buchanan P."/>
            <person name="Buyck B."/>
            <person name="Bense V."/>
            <person name="Catcheside P."/>
            <person name="Chovatia M."/>
            <person name="Cooper J."/>
            <person name="Damon W."/>
            <person name="Desjardin D."/>
            <person name="Finy P."/>
            <person name="Geml J."/>
            <person name="Haridas S."/>
            <person name="Hughes K."/>
            <person name="Justo A."/>
            <person name="Karasinski D."/>
            <person name="Kautmanova I."/>
            <person name="Kiss B."/>
            <person name="Kocsube S."/>
            <person name="Kotiranta H."/>
            <person name="LaButti K.M."/>
            <person name="Lechner B.E."/>
            <person name="Liimatainen K."/>
            <person name="Lipzen A."/>
            <person name="Lukacs Z."/>
            <person name="Mihaltcheva S."/>
            <person name="Morgado L.N."/>
            <person name="Niskanen T."/>
            <person name="Noordeloos M.E."/>
            <person name="Ohm R.A."/>
            <person name="Ortiz-Santana B."/>
            <person name="Ovrebo C."/>
            <person name="Racz N."/>
            <person name="Riley R."/>
            <person name="Savchenko A."/>
            <person name="Shiryaev A."/>
            <person name="Soop K."/>
            <person name="Spirin V."/>
            <person name="Szebenyi C."/>
            <person name="Tomsovsky M."/>
            <person name="Tulloss R.E."/>
            <person name="Uehling J."/>
            <person name="Grigoriev I.V."/>
            <person name="Vagvolgyi C."/>
            <person name="Papp T."/>
            <person name="Martin F.M."/>
            <person name="Miettinen O."/>
            <person name="Hibbett D.S."/>
            <person name="Nagy L.G."/>
        </authorList>
    </citation>
    <scope>NUCLEOTIDE SEQUENCE [LARGE SCALE GENOMIC DNA]</scope>
    <source>
        <strain evidence="3 4">FP101781</strain>
    </source>
</reference>
<proteinExistence type="predicted"/>
<dbReference type="InterPro" id="IPR011009">
    <property type="entry name" value="Kinase-like_dom_sf"/>
</dbReference>
<dbReference type="EMBL" id="QPFP01000036">
    <property type="protein sequence ID" value="TEB27949.1"/>
    <property type="molecule type" value="Genomic_DNA"/>
</dbReference>
<sequence length="651" mass="72911">MSVPVAEPSLPPFILASIGRNLDDFSGLDDEAFAVRQNLYGSIEETKEPLFPRSDTHSCIGDGEICRYLQETALYDIETRRWVQIPVKPPDACALDQVVRNTIEDVISLILEKKNGSKRVSRSVVECRTKRLATCSSESEYASPPLAICATGPSFEVPTNECGFTNIATCIELDVQAAMRSPEDQVAQLGVYAKQIMMQQPNREFARCLYMTENSARLLHYDYAGAQHGPLVDIHQDPVTFVRYIIAVSTFDEAELGFDTSIVWKHKDGKKLPGFISVVNENDVCTRYPMRDPDPCAGHTEIVSRGLRVWRVCDPRTRQKLVIKDSWVGPGRTAEWENLLLAKGLPGVVQVVSMESRWFRFTKTFRAAPIKPSAHHRAKSRIVLVEVGERIVDCKDERIFLRALRDAIAGLQGLEGVGLLHRDISSGNLLLGNEGETPGDCGVLIDLDLAFPATELSEERNYGCGTPEYMSINVLLCGFDDKFRLEYVRDHLDDLESVFYVMLEAMYGWEELGCPAFVKALSDTWDDPQDAVEARRDLFSMDTLDTSHVNKAFGHEAQNVLQSFFKFLRGIFKTKNKISTIKESKEKLAGWLGLIGKKDEHYSEILSFFDKALRKLDQRAASSPQKPDSSTPTTASRKPLNSLQLTPPGSR</sequence>
<dbReference type="InterPro" id="IPR008266">
    <property type="entry name" value="Tyr_kinase_AS"/>
</dbReference>
<keyword evidence="4" id="KW-1185">Reference proteome</keyword>
<dbReference type="AlphaFoldDB" id="A0A4Y7T307"/>
<name>A0A4Y7T307_COPMI</name>
<dbReference type="Gene3D" id="1.10.510.10">
    <property type="entry name" value="Transferase(Phosphotransferase) domain 1"/>
    <property type="match status" value="1"/>
</dbReference>
<evidence type="ECO:0000259" key="2">
    <source>
        <dbReference type="Pfam" id="PF17667"/>
    </source>
</evidence>
<feature type="region of interest" description="Disordered" evidence="1">
    <location>
        <begin position="618"/>
        <end position="651"/>
    </location>
</feature>
<evidence type="ECO:0000313" key="3">
    <source>
        <dbReference type="EMBL" id="TEB27949.1"/>
    </source>
</evidence>
<organism evidence="3 4">
    <name type="scientific">Coprinellus micaceus</name>
    <name type="common">Glistening ink-cap mushroom</name>
    <name type="synonym">Coprinus micaceus</name>
    <dbReference type="NCBI Taxonomy" id="71717"/>
    <lineage>
        <taxon>Eukaryota</taxon>
        <taxon>Fungi</taxon>
        <taxon>Dikarya</taxon>
        <taxon>Basidiomycota</taxon>
        <taxon>Agaricomycotina</taxon>
        <taxon>Agaricomycetes</taxon>
        <taxon>Agaricomycetidae</taxon>
        <taxon>Agaricales</taxon>
        <taxon>Agaricineae</taxon>
        <taxon>Psathyrellaceae</taxon>
        <taxon>Coprinellus</taxon>
    </lineage>
</organism>
<comment type="caution">
    <text evidence="3">The sequence shown here is derived from an EMBL/GenBank/DDBJ whole genome shotgun (WGS) entry which is preliminary data.</text>
</comment>
<protein>
    <recommendedName>
        <fullName evidence="2">Fungal-type protein kinase domain-containing protein</fullName>
    </recommendedName>
</protein>
<dbReference type="STRING" id="71717.A0A4Y7T307"/>